<dbReference type="Gene3D" id="3.30.230.10">
    <property type="match status" value="1"/>
</dbReference>
<dbReference type="InterPro" id="IPR013750">
    <property type="entry name" value="GHMP_kinase_C_dom"/>
</dbReference>
<feature type="domain" description="GHMP kinase N-terminal" evidence="10">
    <location>
        <begin position="67"/>
        <end position="144"/>
    </location>
</feature>
<keyword evidence="4 9" id="KW-0808">Transferase</keyword>
<evidence type="ECO:0000259" key="10">
    <source>
        <dbReference type="Pfam" id="PF00288"/>
    </source>
</evidence>
<dbReference type="PANTHER" id="PTHR43527">
    <property type="entry name" value="4-DIPHOSPHOCYTIDYL-2-C-METHYL-D-ERYTHRITOL KINASE, CHLOROPLASTIC"/>
    <property type="match status" value="1"/>
</dbReference>
<evidence type="ECO:0000256" key="6">
    <source>
        <dbReference type="ARBA" id="ARBA00022777"/>
    </source>
</evidence>
<keyword evidence="6 9" id="KW-0418">Kinase</keyword>
<evidence type="ECO:0000256" key="4">
    <source>
        <dbReference type="ARBA" id="ARBA00022679"/>
    </source>
</evidence>
<dbReference type="RefSeq" id="WP_205143328.1">
    <property type="nucleotide sequence ID" value="NZ_JAFBDN010000005.1"/>
</dbReference>
<feature type="active site" evidence="9">
    <location>
        <position position="10"/>
    </location>
</feature>
<dbReference type="HAMAP" id="MF_00061">
    <property type="entry name" value="IspE"/>
    <property type="match status" value="1"/>
</dbReference>
<dbReference type="SUPFAM" id="SSF55060">
    <property type="entry name" value="GHMP Kinase, C-terminal domain"/>
    <property type="match status" value="1"/>
</dbReference>
<feature type="binding site" evidence="9">
    <location>
        <begin position="95"/>
        <end position="105"/>
    </location>
    <ligand>
        <name>ATP</name>
        <dbReference type="ChEBI" id="CHEBI:30616"/>
    </ligand>
</feature>
<keyword evidence="13" id="KW-1185">Reference proteome</keyword>
<evidence type="ECO:0000313" key="12">
    <source>
        <dbReference type="EMBL" id="MCM2437632.1"/>
    </source>
</evidence>
<dbReference type="PIRSF" id="PIRSF010376">
    <property type="entry name" value="IspE"/>
    <property type="match status" value="1"/>
</dbReference>
<dbReference type="InterPro" id="IPR004424">
    <property type="entry name" value="IspE"/>
</dbReference>
<dbReference type="SUPFAM" id="SSF54211">
    <property type="entry name" value="Ribosomal protein S5 domain 2-like"/>
    <property type="match status" value="1"/>
</dbReference>
<comment type="function">
    <text evidence="9">Catalyzes the phosphorylation of the position 2 hydroxy group of 4-diphosphocytidyl-2C-methyl-D-erythritol.</text>
</comment>
<gene>
    <name evidence="9" type="primary">ispE</name>
    <name evidence="12" type="ORF">KAK10_06890</name>
</gene>
<dbReference type="EMBL" id="JAGMVS010000066">
    <property type="protein sequence ID" value="MCM2437632.1"/>
    <property type="molecule type" value="Genomic_DNA"/>
</dbReference>
<dbReference type="Pfam" id="PF00288">
    <property type="entry name" value="GHMP_kinases_N"/>
    <property type="match status" value="1"/>
</dbReference>
<comment type="similarity">
    <text evidence="1 9">Belongs to the GHMP kinase family. IspE subfamily.</text>
</comment>
<dbReference type="InterPro" id="IPR014721">
    <property type="entry name" value="Ribsml_uS5_D2-typ_fold_subgr"/>
</dbReference>
<dbReference type="Pfam" id="PF08544">
    <property type="entry name" value="GHMP_kinases_C"/>
    <property type="match status" value="1"/>
</dbReference>
<comment type="catalytic activity">
    <reaction evidence="9">
        <text>4-CDP-2-C-methyl-D-erythritol + ATP = 4-CDP-2-C-methyl-D-erythritol 2-phosphate + ADP + H(+)</text>
        <dbReference type="Rhea" id="RHEA:18437"/>
        <dbReference type="ChEBI" id="CHEBI:15378"/>
        <dbReference type="ChEBI" id="CHEBI:30616"/>
        <dbReference type="ChEBI" id="CHEBI:57823"/>
        <dbReference type="ChEBI" id="CHEBI:57919"/>
        <dbReference type="ChEBI" id="CHEBI:456216"/>
        <dbReference type="EC" id="2.7.1.148"/>
    </reaction>
</comment>
<dbReference type="Proteomes" id="UP001057481">
    <property type="component" value="Unassembled WGS sequence"/>
</dbReference>
<evidence type="ECO:0000256" key="9">
    <source>
        <dbReference type="HAMAP-Rule" id="MF_00061"/>
    </source>
</evidence>
<organism evidence="12 13">
    <name type="scientific">Periweissella beninensis</name>
    <dbReference type="NCBI Taxonomy" id="504936"/>
    <lineage>
        <taxon>Bacteria</taxon>
        <taxon>Bacillati</taxon>
        <taxon>Bacillota</taxon>
        <taxon>Bacilli</taxon>
        <taxon>Lactobacillales</taxon>
        <taxon>Lactobacillaceae</taxon>
        <taxon>Periweissella</taxon>
    </lineage>
</organism>
<reference evidence="12" key="1">
    <citation type="submission" date="2021-04" db="EMBL/GenBank/DDBJ databases">
        <title>Taxonomic assessment of Weissella genus.</title>
        <authorList>
            <person name="Fanelli F."/>
            <person name="Chieffi D."/>
            <person name="Dell'Aquila A."/>
            <person name="Gyu-Sung C."/>
            <person name="Franz C.M.A.P."/>
            <person name="Fusco V."/>
        </authorList>
    </citation>
    <scope>NUCLEOTIDE SEQUENCE</scope>
    <source>
        <strain evidence="12">LMG 25373</strain>
    </source>
</reference>
<evidence type="ECO:0000256" key="7">
    <source>
        <dbReference type="ARBA" id="ARBA00022840"/>
    </source>
</evidence>
<evidence type="ECO:0000256" key="3">
    <source>
        <dbReference type="ARBA" id="ARBA00017473"/>
    </source>
</evidence>
<protein>
    <recommendedName>
        <fullName evidence="3 9">4-diphosphocytidyl-2-C-methyl-D-erythritol kinase</fullName>
        <shortName evidence="9">CMK</shortName>
        <ecNumber evidence="2 9">2.7.1.148</ecNumber>
    </recommendedName>
    <alternativeName>
        <fullName evidence="8 9">4-(cytidine-5'-diphospho)-2-C-methyl-D-erythritol kinase</fullName>
    </alternativeName>
</protein>
<sequence length="284" mass="31710">MQIIEKAAAKINLSLDTPFNHADGKQEWQMIMTSVDLADYVTIETLDHTMRIEVLNDTGFLPNDRRNLVYQAAKLLQKSFKIKQGVKISIEKHIPVAAGLGGGSSDAAAVLRGLNKLWDLNLSLAQLAILGLDIDADVPYCVYSQTAYVHGKGEKIELLEKLPTAWVILAKPNISVSTPSILRQIDHAKLKHINTPRLKQVINDQAYQQMYQLMGNVLEPVTCQQHNQIMQLKERMLTYGANVAQMSGTGPTVFGICEKQSRAQRVYNSMKGFCRETYLVRTLG</sequence>
<evidence type="ECO:0000256" key="5">
    <source>
        <dbReference type="ARBA" id="ARBA00022741"/>
    </source>
</evidence>
<evidence type="ECO:0000313" key="13">
    <source>
        <dbReference type="Proteomes" id="UP001057481"/>
    </source>
</evidence>
<comment type="caution">
    <text evidence="12">The sequence shown here is derived from an EMBL/GenBank/DDBJ whole genome shotgun (WGS) entry which is preliminary data.</text>
</comment>
<dbReference type="InterPro" id="IPR036554">
    <property type="entry name" value="GHMP_kinase_C_sf"/>
</dbReference>
<evidence type="ECO:0000256" key="2">
    <source>
        <dbReference type="ARBA" id="ARBA00012052"/>
    </source>
</evidence>
<keyword evidence="7 9" id="KW-0067">ATP-binding</keyword>
<keyword evidence="5 9" id="KW-0547">Nucleotide-binding</keyword>
<comment type="pathway">
    <text evidence="9">Isoprenoid biosynthesis; isopentenyl diphosphate biosynthesis via DXP pathway; isopentenyl diphosphate from 1-deoxy-D-xylulose 5-phosphate: step 3/6.</text>
</comment>
<dbReference type="InterPro" id="IPR020568">
    <property type="entry name" value="Ribosomal_Su5_D2-typ_SF"/>
</dbReference>
<dbReference type="Gene3D" id="3.30.70.890">
    <property type="entry name" value="GHMP kinase, C-terminal domain"/>
    <property type="match status" value="1"/>
</dbReference>
<evidence type="ECO:0000256" key="1">
    <source>
        <dbReference type="ARBA" id="ARBA00009684"/>
    </source>
</evidence>
<evidence type="ECO:0000259" key="11">
    <source>
        <dbReference type="Pfam" id="PF08544"/>
    </source>
</evidence>
<feature type="active site" evidence="9">
    <location>
        <position position="137"/>
    </location>
</feature>
<proteinExistence type="inferred from homology"/>
<accession>A0ABT0VMI3</accession>
<dbReference type="GO" id="GO:0050515">
    <property type="term" value="F:4-(cytidine 5'-diphospho)-2-C-methyl-D-erythritol kinase activity"/>
    <property type="evidence" value="ECO:0007669"/>
    <property type="project" value="UniProtKB-EC"/>
</dbReference>
<keyword evidence="9" id="KW-0414">Isoprene biosynthesis</keyword>
<dbReference type="InterPro" id="IPR006204">
    <property type="entry name" value="GHMP_kinase_N_dom"/>
</dbReference>
<name>A0ABT0VMI3_9LACO</name>
<evidence type="ECO:0000256" key="8">
    <source>
        <dbReference type="ARBA" id="ARBA00032554"/>
    </source>
</evidence>
<dbReference type="EC" id="2.7.1.148" evidence="2 9"/>
<dbReference type="PANTHER" id="PTHR43527:SF2">
    <property type="entry name" value="4-DIPHOSPHOCYTIDYL-2-C-METHYL-D-ERYTHRITOL KINASE, CHLOROPLASTIC"/>
    <property type="match status" value="1"/>
</dbReference>
<feature type="domain" description="GHMP kinase C-terminal" evidence="11">
    <location>
        <begin position="210"/>
        <end position="274"/>
    </location>
</feature>
<dbReference type="NCBIfam" id="TIGR00154">
    <property type="entry name" value="ispE"/>
    <property type="match status" value="1"/>
</dbReference>